<feature type="transmembrane region" description="Helical" evidence="1">
    <location>
        <begin position="78"/>
        <end position="99"/>
    </location>
</feature>
<keyword evidence="1" id="KW-0812">Transmembrane</keyword>
<dbReference type="Proteomes" id="UP000717752">
    <property type="component" value="Unassembled WGS sequence"/>
</dbReference>
<keyword evidence="1" id="KW-0472">Membrane</keyword>
<evidence type="ECO:0000313" key="3">
    <source>
        <dbReference type="Proteomes" id="UP000717752"/>
    </source>
</evidence>
<keyword evidence="1" id="KW-1133">Transmembrane helix</keyword>
<protein>
    <recommendedName>
        <fullName evidence="4">DUF3618 domain-containing protein</fullName>
    </recommendedName>
</protein>
<keyword evidence="3" id="KW-1185">Reference proteome</keyword>
<sequence length="211" mass="23549">MADDMSNNNDAHRVYTDAITAQLGERVTNLGRRQTDLEAEMRAGFKGIDAAVTALANETRASIAALSTNLAERNKPQWQALGVALTFAAMLGGLAYLPIREATSDLKQSVGILADKMVTRQEMEWRTARGTEDRARSDASVKELRDAQVPREELDRVFGSYDQRFVDQQRQIDEMKTAQGSVYGARDILLDLRERIDRMERQRLSASQNGG</sequence>
<dbReference type="EMBL" id="JAEUAK010000004">
    <property type="protein sequence ID" value="MBW9053476.1"/>
    <property type="molecule type" value="Genomic_DNA"/>
</dbReference>
<evidence type="ECO:0000313" key="2">
    <source>
        <dbReference type="EMBL" id="MBW9053476.1"/>
    </source>
</evidence>
<gene>
    <name evidence="2" type="ORF">JNB85_13760</name>
</gene>
<reference evidence="2 3" key="1">
    <citation type="journal article" date="2021" name="MBio">
        <title>Poor Competitiveness of Bradyrhizobium in Pigeon Pea Root Colonization in Indian Soils.</title>
        <authorList>
            <person name="Chalasani D."/>
            <person name="Basu A."/>
            <person name="Pullabhotla S.V.S.R.N."/>
            <person name="Jorrin B."/>
            <person name="Neal A.L."/>
            <person name="Poole P.S."/>
            <person name="Podile A.R."/>
            <person name="Tkacz A."/>
        </authorList>
    </citation>
    <scope>NUCLEOTIDE SEQUENCE [LARGE SCALE GENOMIC DNA]</scope>
    <source>
        <strain evidence="2 3">HU56</strain>
    </source>
</reference>
<organism evidence="2 3">
    <name type="scientific">Rhizobium mesosinicum</name>
    <dbReference type="NCBI Taxonomy" id="335017"/>
    <lineage>
        <taxon>Bacteria</taxon>
        <taxon>Pseudomonadati</taxon>
        <taxon>Pseudomonadota</taxon>
        <taxon>Alphaproteobacteria</taxon>
        <taxon>Hyphomicrobiales</taxon>
        <taxon>Rhizobiaceae</taxon>
        <taxon>Rhizobium/Agrobacterium group</taxon>
        <taxon>Rhizobium</taxon>
    </lineage>
</organism>
<evidence type="ECO:0008006" key="4">
    <source>
        <dbReference type="Google" id="ProtNLM"/>
    </source>
</evidence>
<evidence type="ECO:0000256" key="1">
    <source>
        <dbReference type="SAM" id="Phobius"/>
    </source>
</evidence>
<name>A0ABS7GUN6_9HYPH</name>
<accession>A0ABS7GUN6</accession>
<proteinExistence type="predicted"/>
<comment type="caution">
    <text evidence="2">The sequence shown here is derived from an EMBL/GenBank/DDBJ whole genome shotgun (WGS) entry which is preliminary data.</text>
</comment>